<organism evidence="3 4">
    <name type="scientific">Clostridium beijerinckii</name>
    <name type="common">Clostridium MP</name>
    <dbReference type="NCBI Taxonomy" id="1520"/>
    <lineage>
        <taxon>Bacteria</taxon>
        <taxon>Bacillati</taxon>
        <taxon>Bacillota</taxon>
        <taxon>Clostridia</taxon>
        <taxon>Eubacteriales</taxon>
        <taxon>Clostridiaceae</taxon>
        <taxon>Clostridium</taxon>
    </lineage>
</organism>
<protein>
    <recommendedName>
        <fullName evidence="2">DUF6444 domain-containing protein</fullName>
    </recommendedName>
</protein>
<feature type="compositionally biased region" description="Low complexity" evidence="1">
    <location>
        <begin position="50"/>
        <end position="61"/>
    </location>
</feature>
<dbReference type="STRING" id="1520.LF65_03581"/>
<proteinExistence type="predicted"/>
<evidence type="ECO:0000256" key="1">
    <source>
        <dbReference type="SAM" id="MobiDB-lite"/>
    </source>
</evidence>
<evidence type="ECO:0000313" key="3">
    <source>
        <dbReference type="EMBL" id="AJH00138.1"/>
    </source>
</evidence>
<dbReference type="EMBL" id="CP010086">
    <property type="protein sequence ID" value="AJH00138.1"/>
    <property type="molecule type" value="Genomic_DNA"/>
</dbReference>
<gene>
    <name evidence="3" type="ORF">LF65_03581</name>
</gene>
<dbReference type="KEGG" id="cbei:LF65_03581"/>
<evidence type="ECO:0000313" key="4">
    <source>
        <dbReference type="Proteomes" id="UP000031866"/>
    </source>
</evidence>
<evidence type="ECO:0000259" key="2">
    <source>
        <dbReference type="Pfam" id="PF20042"/>
    </source>
</evidence>
<dbReference type="Proteomes" id="UP000031866">
    <property type="component" value="Chromosome"/>
</dbReference>
<sequence>MSEGKIIEIYNKGISEVIDVIKTLSNQIKEQYSQIESLTSRVKSLENQVSKNSNNSSKPPSTDGFKKKTKSLRTKSGKKPGGQEGHEGSTLELSDNPDEIEIHGVG</sequence>
<dbReference type="AlphaFoldDB" id="A0A0B5QQ71"/>
<accession>A0A0B5QQ71</accession>
<feature type="domain" description="DUF6444" evidence="2">
    <location>
        <begin position="25"/>
        <end position="90"/>
    </location>
</feature>
<name>A0A0B5QQ71_CLOBE</name>
<dbReference type="Pfam" id="PF20042">
    <property type="entry name" value="DUF6444"/>
    <property type="match status" value="1"/>
</dbReference>
<feature type="region of interest" description="Disordered" evidence="1">
    <location>
        <begin position="46"/>
        <end position="106"/>
    </location>
</feature>
<feature type="compositionally biased region" description="Basic residues" evidence="1">
    <location>
        <begin position="67"/>
        <end position="78"/>
    </location>
</feature>
<reference evidence="4" key="1">
    <citation type="submission" date="2014-12" db="EMBL/GenBank/DDBJ databases">
        <title>Genome sequence of Clostridium beijerinckii strain 59B.</title>
        <authorList>
            <person name="Little G.T."/>
            <person name="Minton N.P."/>
        </authorList>
    </citation>
    <scope>NUCLEOTIDE SEQUENCE [LARGE SCALE GENOMIC DNA]</scope>
    <source>
        <strain evidence="4">59B</strain>
    </source>
</reference>
<dbReference type="InterPro" id="IPR045618">
    <property type="entry name" value="DUF6444"/>
</dbReference>